<dbReference type="PANTHER" id="PTHR43861">
    <property type="entry name" value="TRANS-ACONITATE 2-METHYLTRANSFERASE-RELATED"/>
    <property type="match status" value="1"/>
</dbReference>
<keyword evidence="3" id="KW-0489">Methyltransferase</keyword>
<dbReference type="AlphaFoldDB" id="A0A1G6VYN7"/>
<evidence type="ECO:0000256" key="1">
    <source>
        <dbReference type="ARBA" id="ARBA00022679"/>
    </source>
</evidence>
<gene>
    <name evidence="3" type="ORF">SAMN05216270_105212</name>
</gene>
<dbReference type="Proteomes" id="UP000198949">
    <property type="component" value="Unassembled WGS sequence"/>
</dbReference>
<reference evidence="4" key="1">
    <citation type="submission" date="2016-10" db="EMBL/GenBank/DDBJ databases">
        <authorList>
            <person name="Varghese N."/>
            <person name="Submissions S."/>
        </authorList>
    </citation>
    <scope>NUCLEOTIDE SEQUENCE [LARGE SCALE GENOMIC DNA]</scope>
    <source>
        <strain evidence="4">CGMCC 4.3516</strain>
    </source>
</reference>
<dbReference type="EMBL" id="FNAD01000005">
    <property type="protein sequence ID" value="SDD58820.1"/>
    <property type="molecule type" value="Genomic_DNA"/>
</dbReference>
<protein>
    <submittedName>
        <fullName evidence="3">Methyltransferase domain-containing protein</fullName>
    </submittedName>
</protein>
<dbReference type="CDD" id="cd02440">
    <property type="entry name" value="AdoMet_MTases"/>
    <property type="match status" value="1"/>
</dbReference>
<feature type="domain" description="Methyltransferase type 11" evidence="2">
    <location>
        <begin position="48"/>
        <end position="138"/>
    </location>
</feature>
<dbReference type="PANTHER" id="PTHR43861:SF3">
    <property type="entry name" value="PUTATIVE (AFU_ORTHOLOGUE AFUA_2G14390)-RELATED"/>
    <property type="match status" value="1"/>
</dbReference>
<dbReference type="STRING" id="58114.SAMN05216270_105212"/>
<dbReference type="InterPro" id="IPR029063">
    <property type="entry name" value="SAM-dependent_MTases_sf"/>
</dbReference>
<dbReference type="GO" id="GO:0032259">
    <property type="term" value="P:methylation"/>
    <property type="evidence" value="ECO:0007669"/>
    <property type="project" value="UniProtKB-KW"/>
</dbReference>
<evidence type="ECO:0000259" key="2">
    <source>
        <dbReference type="Pfam" id="PF08241"/>
    </source>
</evidence>
<sequence length="270" mass="29444">METPERRYMLDNDGAEAPDRFAVLARRYDAHTRDCLDRLGLAPGARCLEVGAGAGSVAAWMADRVAPDGSVLATDLKPAPSTTPRANLAVRRHDIVRDPLPEGEFDIAHARLVLMHLPDRLTALANMVRALRPGGGLLVEDFALAHAPVLETPDTESTALFAEVHDAFVRVMAGAGADIRWAERSFAAAREVGLTDLRTSVFTETWRGGGDGIALHRVNTRQLRTELVQGGVAPERLERFWALLDDPAFAVTSYSLVSVWGRKPLRPQLI</sequence>
<dbReference type="RefSeq" id="WP_091033452.1">
    <property type="nucleotide sequence ID" value="NZ_FNAD01000005.1"/>
</dbReference>
<dbReference type="Gene3D" id="3.40.50.150">
    <property type="entry name" value="Vaccinia Virus protein VP39"/>
    <property type="match status" value="1"/>
</dbReference>
<dbReference type="SUPFAM" id="SSF53335">
    <property type="entry name" value="S-adenosyl-L-methionine-dependent methyltransferases"/>
    <property type="match status" value="1"/>
</dbReference>
<evidence type="ECO:0000313" key="4">
    <source>
        <dbReference type="Proteomes" id="UP000198949"/>
    </source>
</evidence>
<proteinExistence type="predicted"/>
<dbReference type="Pfam" id="PF08241">
    <property type="entry name" value="Methyltransf_11"/>
    <property type="match status" value="1"/>
</dbReference>
<dbReference type="GO" id="GO:0008757">
    <property type="term" value="F:S-adenosylmethionine-dependent methyltransferase activity"/>
    <property type="evidence" value="ECO:0007669"/>
    <property type="project" value="InterPro"/>
</dbReference>
<dbReference type="InterPro" id="IPR013216">
    <property type="entry name" value="Methyltransf_11"/>
</dbReference>
<dbReference type="OrthoDB" id="3469983at2"/>
<keyword evidence="1 3" id="KW-0808">Transferase</keyword>
<organism evidence="3 4">
    <name type="scientific">Glycomyces harbinensis</name>
    <dbReference type="NCBI Taxonomy" id="58114"/>
    <lineage>
        <taxon>Bacteria</taxon>
        <taxon>Bacillati</taxon>
        <taxon>Actinomycetota</taxon>
        <taxon>Actinomycetes</taxon>
        <taxon>Glycomycetales</taxon>
        <taxon>Glycomycetaceae</taxon>
        <taxon>Glycomyces</taxon>
    </lineage>
</organism>
<keyword evidence="4" id="KW-1185">Reference proteome</keyword>
<name>A0A1G6VYN7_9ACTN</name>
<accession>A0A1G6VYN7</accession>
<evidence type="ECO:0000313" key="3">
    <source>
        <dbReference type="EMBL" id="SDD58820.1"/>
    </source>
</evidence>